<name>A0A392W1K8_9FABA</name>
<dbReference type="Proteomes" id="UP000265520">
    <property type="component" value="Unassembled WGS sequence"/>
</dbReference>
<evidence type="ECO:0000256" key="1">
    <source>
        <dbReference type="SAM" id="MobiDB-lite"/>
    </source>
</evidence>
<feature type="non-terminal residue" evidence="2">
    <location>
        <position position="1"/>
    </location>
</feature>
<feature type="compositionally biased region" description="Polar residues" evidence="1">
    <location>
        <begin position="1"/>
        <end position="16"/>
    </location>
</feature>
<protein>
    <submittedName>
        <fullName evidence="2">Uncharacterized protein</fullName>
    </submittedName>
</protein>
<comment type="caution">
    <text evidence="2">The sequence shown here is derived from an EMBL/GenBank/DDBJ whole genome shotgun (WGS) entry which is preliminary data.</text>
</comment>
<accession>A0A392W1K8</accession>
<proteinExistence type="predicted"/>
<sequence length="47" mass="5206">ADNVSGDNTDVISQSDESLKMVSEHSEFTEKYNNADLNVIDMDNLNS</sequence>
<evidence type="ECO:0000313" key="3">
    <source>
        <dbReference type="Proteomes" id="UP000265520"/>
    </source>
</evidence>
<feature type="region of interest" description="Disordered" evidence="1">
    <location>
        <begin position="1"/>
        <end position="24"/>
    </location>
</feature>
<evidence type="ECO:0000313" key="2">
    <source>
        <dbReference type="EMBL" id="MCI93572.1"/>
    </source>
</evidence>
<reference evidence="2 3" key="1">
    <citation type="journal article" date="2018" name="Front. Plant Sci.">
        <title>Red Clover (Trifolium pratense) and Zigzag Clover (T. medium) - A Picture of Genomic Similarities and Differences.</title>
        <authorList>
            <person name="Dluhosova J."/>
            <person name="Istvanek J."/>
            <person name="Nedelnik J."/>
            <person name="Repkova J."/>
        </authorList>
    </citation>
    <scope>NUCLEOTIDE SEQUENCE [LARGE SCALE GENOMIC DNA]</scope>
    <source>
        <strain evidence="3">cv. 10/8</strain>
        <tissue evidence="2">Leaf</tissue>
    </source>
</reference>
<keyword evidence="3" id="KW-1185">Reference proteome</keyword>
<dbReference type="EMBL" id="LXQA011332516">
    <property type="protein sequence ID" value="MCI93572.1"/>
    <property type="molecule type" value="Genomic_DNA"/>
</dbReference>
<dbReference type="AlphaFoldDB" id="A0A392W1K8"/>
<organism evidence="2 3">
    <name type="scientific">Trifolium medium</name>
    <dbReference type="NCBI Taxonomy" id="97028"/>
    <lineage>
        <taxon>Eukaryota</taxon>
        <taxon>Viridiplantae</taxon>
        <taxon>Streptophyta</taxon>
        <taxon>Embryophyta</taxon>
        <taxon>Tracheophyta</taxon>
        <taxon>Spermatophyta</taxon>
        <taxon>Magnoliopsida</taxon>
        <taxon>eudicotyledons</taxon>
        <taxon>Gunneridae</taxon>
        <taxon>Pentapetalae</taxon>
        <taxon>rosids</taxon>
        <taxon>fabids</taxon>
        <taxon>Fabales</taxon>
        <taxon>Fabaceae</taxon>
        <taxon>Papilionoideae</taxon>
        <taxon>50 kb inversion clade</taxon>
        <taxon>NPAAA clade</taxon>
        <taxon>Hologalegina</taxon>
        <taxon>IRL clade</taxon>
        <taxon>Trifolieae</taxon>
        <taxon>Trifolium</taxon>
    </lineage>
</organism>